<dbReference type="Gene3D" id="3.30.565.10">
    <property type="entry name" value="Histidine kinase-like ATPase, C-terminal domain"/>
    <property type="match status" value="1"/>
</dbReference>
<keyword evidence="1" id="KW-1133">Transmembrane helix</keyword>
<keyword evidence="3" id="KW-0418">Kinase</keyword>
<organism evidence="3 4">
    <name type="scientific">Fusibacter ferrireducens</name>
    <dbReference type="NCBI Taxonomy" id="2785058"/>
    <lineage>
        <taxon>Bacteria</taxon>
        <taxon>Bacillati</taxon>
        <taxon>Bacillota</taxon>
        <taxon>Clostridia</taxon>
        <taxon>Eubacteriales</taxon>
        <taxon>Eubacteriales Family XII. Incertae Sedis</taxon>
        <taxon>Fusibacter</taxon>
    </lineage>
</organism>
<dbReference type="PANTHER" id="PTHR40448:SF1">
    <property type="entry name" value="TWO-COMPONENT SENSOR HISTIDINE KINASE"/>
    <property type="match status" value="1"/>
</dbReference>
<feature type="transmembrane region" description="Helical" evidence="1">
    <location>
        <begin position="103"/>
        <end position="124"/>
    </location>
</feature>
<feature type="transmembrane region" description="Helical" evidence="1">
    <location>
        <begin position="6"/>
        <end position="24"/>
    </location>
</feature>
<feature type="domain" description="Sensor histidine kinase NatK-like C-terminal" evidence="2">
    <location>
        <begin position="285"/>
        <end position="374"/>
    </location>
</feature>
<keyword evidence="1" id="KW-0812">Transmembrane</keyword>
<keyword evidence="3" id="KW-0808">Transferase</keyword>
<feature type="transmembrane region" description="Helical" evidence="1">
    <location>
        <begin position="144"/>
        <end position="164"/>
    </location>
</feature>
<dbReference type="Proteomes" id="UP000614200">
    <property type="component" value="Unassembled WGS sequence"/>
</dbReference>
<evidence type="ECO:0000259" key="2">
    <source>
        <dbReference type="Pfam" id="PF14501"/>
    </source>
</evidence>
<comment type="caution">
    <text evidence="3">The sequence shown here is derived from an EMBL/GenBank/DDBJ whole genome shotgun (WGS) entry which is preliminary data.</text>
</comment>
<accession>A0ABR9ZRZ7</accession>
<gene>
    <name evidence="3" type="ORF">ISU02_08265</name>
</gene>
<reference evidence="3 4" key="1">
    <citation type="submission" date="2020-11" db="EMBL/GenBank/DDBJ databases">
        <title>Fusibacter basophilias sp. nov.</title>
        <authorList>
            <person name="Qiu D."/>
        </authorList>
    </citation>
    <scope>NUCLEOTIDE SEQUENCE [LARGE SCALE GENOMIC DNA]</scope>
    <source>
        <strain evidence="3 4">Q10-2</strain>
    </source>
</reference>
<feature type="transmembrane region" description="Helical" evidence="1">
    <location>
        <begin position="63"/>
        <end position="83"/>
    </location>
</feature>
<sequence>MNFRVSFPVATILELLVLLGYGYLVLKCPLALTAVTAILAISIMQVVNGIFQSIGSILCEAAFPHVTLVLVICSLMALAVIYFSYRYVIKTFRIRQSISTHYIGLLLLPILFILLVIQHIFMTYGSTIIVNSDGRRIFPNINDWGMLLIQVSAYFCLFAVVFAYRKLEDNFELQTQNALLEQQVNTQTHYMQEVQMRYDQTRAFRHDLKSHFMVLGSLIERTENQKAVAYLNKLDVAKNTFSFPCQTGNMVVDLLLSDKLGLAQQKGIKVECNMTIPSESIIDDMDLCIVFSNAIDNAINACEFVEEKESYIIISAVQKGRFFMIEIENSCNEGHKKGTGTGLGLKNIRAVAEKYNGAVSVDHEVENFKLNVLLLI</sequence>
<dbReference type="EMBL" id="JADKNH010000004">
    <property type="protein sequence ID" value="MBF4693111.1"/>
    <property type="molecule type" value="Genomic_DNA"/>
</dbReference>
<evidence type="ECO:0000313" key="4">
    <source>
        <dbReference type="Proteomes" id="UP000614200"/>
    </source>
</evidence>
<evidence type="ECO:0000313" key="3">
    <source>
        <dbReference type="EMBL" id="MBF4693111.1"/>
    </source>
</evidence>
<dbReference type="SUPFAM" id="SSF55874">
    <property type="entry name" value="ATPase domain of HSP90 chaperone/DNA topoisomerase II/histidine kinase"/>
    <property type="match status" value="1"/>
</dbReference>
<dbReference type="GO" id="GO:0016301">
    <property type="term" value="F:kinase activity"/>
    <property type="evidence" value="ECO:0007669"/>
    <property type="project" value="UniProtKB-KW"/>
</dbReference>
<proteinExistence type="predicted"/>
<dbReference type="CDD" id="cd16935">
    <property type="entry name" value="HATPase_AgrC-ComD-like"/>
    <property type="match status" value="1"/>
</dbReference>
<name>A0ABR9ZRZ7_9FIRM</name>
<dbReference type="InterPro" id="IPR036890">
    <property type="entry name" value="HATPase_C_sf"/>
</dbReference>
<dbReference type="Pfam" id="PF14501">
    <property type="entry name" value="HATPase_c_5"/>
    <property type="match status" value="1"/>
</dbReference>
<feature type="transmembrane region" description="Helical" evidence="1">
    <location>
        <begin position="31"/>
        <end position="51"/>
    </location>
</feature>
<dbReference type="PANTHER" id="PTHR40448">
    <property type="entry name" value="TWO-COMPONENT SENSOR HISTIDINE KINASE"/>
    <property type="match status" value="1"/>
</dbReference>
<evidence type="ECO:0000256" key="1">
    <source>
        <dbReference type="SAM" id="Phobius"/>
    </source>
</evidence>
<dbReference type="InterPro" id="IPR032834">
    <property type="entry name" value="NatK-like_C"/>
</dbReference>
<keyword evidence="4" id="KW-1185">Reference proteome</keyword>
<keyword evidence="1" id="KW-0472">Membrane</keyword>
<protein>
    <submittedName>
        <fullName evidence="3">Sensor histidine kinase</fullName>
    </submittedName>
</protein>